<evidence type="ECO:0000256" key="3">
    <source>
        <dbReference type="ARBA" id="ARBA00023163"/>
    </source>
</evidence>
<dbReference type="InterPro" id="IPR009057">
    <property type="entry name" value="Homeodomain-like_sf"/>
</dbReference>
<evidence type="ECO:0000259" key="4">
    <source>
        <dbReference type="PROSITE" id="PS01124"/>
    </source>
</evidence>
<dbReference type="PROSITE" id="PS01124">
    <property type="entry name" value="HTH_ARAC_FAMILY_2"/>
    <property type="match status" value="1"/>
</dbReference>
<dbReference type="InterPro" id="IPR018060">
    <property type="entry name" value="HTH_AraC"/>
</dbReference>
<dbReference type="InterPro" id="IPR037923">
    <property type="entry name" value="HTH-like"/>
</dbReference>
<accession>A0A2W1NEH2</accession>
<name>A0A2W1NEH2_PAEXE</name>
<dbReference type="AlphaFoldDB" id="A0A2W1NEH2"/>
<evidence type="ECO:0000313" key="5">
    <source>
        <dbReference type="EMBL" id="PZE22334.1"/>
    </source>
</evidence>
<organism evidence="5 6">
    <name type="scientific">Paenibacillus xerothermodurans</name>
    <dbReference type="NCBI Taxonomy" id="1977292"/>
    <lineage>
        <taxon>Bacteria</taxon>
        <taxon>Bacillati</taxon>
        <taxon>Bacillota</taxon>
        <taxon>Bacilli</taxon>
        <taxon>Bacillales</taxon>
        <taxon>Paenibacillaceae</taxon>
        <taxon>Paenibacillus</taxon>
    </lineage>
</organism>
<dbReference type="SUPFAM" id="SSF51215">
    <property type="entry name" value="Regulatory protein AraC"/>
    <property type="match status" value="1"/>
</dbReference>
<dbReference type="Pfam" id="PF12833">
    <property type="entry name" value="HTH_18"/>
    <property type="match status" value="1"/>
</dbReference>
<keyword evidence="2" id="KW-0238">DNA-binding</keyword>
<evidence type="ECO:0000313" key="6">
    <source>
        <dbReference type="Proteomes" id="UP000214746"/>
    </source>
</evidence>
<dbReference type="EMBL" id="NHRJ02000001">
    <property type="protein sequence ID" value="PZE22334.1"/>
    <property type="molecule type" value="Genomic_DNA"/>
</dbReference>
<gene>
    <name evidence="5" type="ORF">CBW46_000640</name>
</gene>
<dbReference type="OrthoDB" id="9780667at2"/>
<proteinExistence type="predicted"/>
<dbReference type="RefSeq" id="WP_089198106.1">
    <property type="nucleotide sequence ID" value="NZ_NHRJ02000001.1"/>
</dbReference>
<evidence type="ECO:0000256" key="2">
    <source>
        <dbReference type="ARBA" id="ARBA00023125"/>
    </source>
</evidence>
<protein>
    <submittedName>
        <fullName evidence="5">AraC family transcriptional regulator</fullName>
    </submittedName>
</protein>
<dbReference type="Pfam" id="PF02311">
    <property type="entry name" value="AraC_binding"/>
    <property type="match status" value="1"/>
</dbReference>
<keyword evidence="1" id="KW-0805">Transcription regulation</keyword>
<keyword evidence="3" id="KW-0804">Transcription</keyword>
<feature type="domain" description="HTH araC/xylS-type" evidence="4">
    <location>
        <begin position="175"/>
        <end position="272"/>
    </location>
</feature>
<dbReference type="PANTHER" id="PTHR43280">
    <property type="entry name" value="ARAC-FAMILY TRANSCRIPTIONAL REGULATOR"/>
    <property type="match status" value="1"/>
</dbReference>
<dbReference type="InterPro" id="IPR003313">
    <property type="entry name" value="AraC-bd"/>
</dbReference>
<dbReference type="Proteomes" id="UP000214746">
    <property type="component" value="Unassembled WGS sequence"/>
</dbReference>
<dbReference type="Gene3D" id="1.10.10.60">
    <property type="entry name" value="Homeodomain-like"/>
    <property type="match status" value="2"/>
</dbReference>
<comment type="caution">
    <text evidence="5">The sequence shown here is derived from an EMBL/GenBank/DDBJ whole genome shotgun (WGS) entry which is preliminary data.</text>
</comment>
<dbReference type="GO" id="GO:0003700">
    <property type="term" value="F:DNA-binding transcription factor activity"/>
    <property type="evidence" value="ECO:0007669"/>
    <property type="project" value="InterPro"/>
</dbReference>
<evidence type="ECO:0000256" key="1">
    <source>
        <dbReference type="ARBA" id="ARBA00023015"/>
    </source>
</evidence>
<dbReference type="SMART" id="SM00342">
    <property type="entry name" value="HTH_ARAC"/>
    <property type="match status" value="1"/>
</dbReference>
<keyword evidence="6" id="KW-1185">Reference proteome</keyword>
<dbReference type="Gene3D" id="2.60.120.280">
    <property type="entry name" value="Regulatory protein AraC"/>
    <property type="match status" value="1"/>
</dbReference>
<dbReference type="PANTHER" id="PTHR43280:SF28">
    <property type="entry name" value="HTH-TYPE TRANSCRIPTIONAL ACTIVATOR RHAS"/>
    <property type="match status" value="1"/>
</dbReference>
<dbReference type="SUPFAM" id="SSF46689">
    <property type="entry name" value="Homeodomain-like"/>
    <property type="match status" value="2"/>
</dbReference>
<sequence>MNNTHRAFWKKYIAKAKLDLSIAAYTKVPTTWQDCDYISEFNKFYFVTEGEGFVKIRDREYYPQPGELYLLPAGIKQSYGTISQDTFGKYWCHFTAKIGELHLFNVVQTPACIKVKDPDELRKKFEQLIYYSHSDELTSEFRVNSILIDFIAGFIEQSGSVRLNLASEPAFEKMNKVLKYIEDNLARNISVDELARIAHFHPNYFINIFKHVTGYPPIQYVNRMRSEKAKNLLIMTELNVSQIADSVGMELSYFSRMFREHTGLSPTAYREMIPRTTV</sequence>
<dbReference type="GO" id="GO:0043565">
    <property type="term" value="F:sequence-specific DNA binding"/>
    <property type="evidence" value="ECO:0007669"/>
    <property type="project" value="InterPro"/>
</dbReference>
<reference evidence="5" key="1">
    <citation type="submission" date="2018-06" db="EMBL/GenBank/DDBJ databases">
        <title>Paenibacillus xerothermodurans sp. nov. an extremely dry heat resistant spore forming bacterium isolated from the soil of Cape Canaveral, Florida.</title>
        <authorList>
            <person name="Seuylemezian A."/>
            <person name="Kaur N."/>
            <person name="Patil P."/>
            <person name="Patil P."/>
            <person name="Mayilraj S."/>
            <person name="Vaishampayan P."/>
        </authorList>
    </citation>
    <scope>NUCLEOTIDE SEQUENCE [LARGE SCALE GENOMIC DNA]</scope>
    <source>
        <strain evidence="5">ATCC 27380</strain>
    </source>
</reference>